<protein>
    <recommendedName>
        <fullName evidence="1">Thiolase C-terminal domain-containing protein</fullName>
    </recommendedName>
</protein>
<reference evidence="2" key="1">
    <citation type="journal article" date="2014" name="Front. Microbiol.">
        <title>High frequency of phylogenetically diverse reductive dehalogenase-homologous genes in deep subseafloor sedimentary metagenomes.</title>
        <authorList>
            <person name="Kawai M."/>
            <person name="Futagami T."/>
            <person name="Toyoda A."/>
            <person name="Takaki Y."/>
            <person name="Nishi S."/>
            <person name="Hori S."/>
            <person name="Arai W."/>
            <person name="Tsubouchi T."/>
            <person name="Morono Y."/>
            <person name="Uchiyama I."/>
            <person name="Ito T."/>
            <person name="Fujiyama A."/>
            <person name="Inagaki F."/>
            <person name="Takami H."/>
        </authorList>
    </citation>
    <scope>NUCLEOTIDE SEQUENCE</scope>
    <source>
        <strain evidence="2">Expedition CK06-06</strain>
    </source>
</reference>
<sequence length="204" mass="21955">RENVYDFLADDKANPIISDPIRLFNSCPISDGAVAVVLCNADNAKKYCDTPILISGIGQATDTHIVYERDDLLTFKALKICSEKAYRMAKKTSQDMDVCEVHDAFTILEIIQSEDLGFFKKGEGAKAAHEGLTEIGGKIPINPSGGLKARGHPLGATGVAQVVELVWQLRGEAGKRQVDGAESGITCNFGGFGNNLISILVERT</sequence>
<comment type="caution">
    <text evidence="2">The sequence shown here is derived from an EMBL/GenBank/DDBJ whole genome shotgun (WGS) entry which is preliminary data.</text>
</comment>
<proteinExistence type="predicted"/>
<dbReference type="PANTHER" id="PTHR42870">
    <property type="entry name" value="ACETYL-COA C-ACETYLTRANSFERASE"/>
    <property type="match status" value="1"/>
</dbReference>
<dbReference type="SUPFAM" id="SSF53901">
    <property type="entry name" value="Thiolase-like"/>
    <property type="match status" value="1"/>
</dbReference>
<accession>X1RLW3</accession>
<evidence type="ECO:0000259" key="1">
    <source>
        <dbReference type="Pfam" id="PF22691"/>
    </source>
</evidence>
<feature type="non-terminal residue" evidence="2">
    <location>
        <position position="1"/>
    </location>
</feature>
<evidence type="ECO:0000313" key="2">
    <source>
        <dbReference type="EMBL" id="GAI56499.1"/>
    </source>
</evidence>
<dbReference type="Gene3D" id="3.40.47.10">
    <property type="match status" value="1"/>
</dbReference>
<feature type="domain" description="Thiolase C-terminal" evidence="1">
    <location>
        <begin position="58"/>
        <end position="199"/>
    </location>
</feature>
<dbReference type="CDD" id="cd00829">
    <property type="entry name" value="SCP-x_thiolase"/>
    <property type="match status" value="1"/>
</dbReference>
<organism evidence="2">
    <name type="scientific">marine sediment metagenome</name>
    <dbReference type="NCBI Taxonomy" id="412755"/>
    <lineage>
        <taxon>unclassified sequences</taxon>
        <taxon>metagenomes</taxon>
        <taxon>ecological metagenomes</taxon>
    </lineage>
</organism>
<dbReference type="EMBL" id="BARV01034046">
    <property type="protein sequence ID" value="GAI56499.1"/>
    <property type="molecule type" value="Genomic_DNA"/>
</dbReference>
<dbReference type="Pfam" id="PF22691">
    <property type="entry name" value="Thiolase_C_1"/>
    <property type="match status" value="1"/>
</dbReference>
<dbReference type="GO" id="GO:0016746">
    <property type="term" value="F:acyltransferase activity"/>
    <property type="evidence" value="ECO:0007669"/>
    <property type="project" value="InterPro"/>
</dbReference>
<dbReference type="InterPro" id="IPR055140">
    <property type="entry name" value="Thiolase_C_2"/>
</dbReference>
<dbReference type="AlphaFoldDB" id="X1RLW3"/>
<gene>
    <name evidence="2" type="ORF">S06H3_53406</name>
</gene>
<name>X1RLW3_9ZZZZ</name>
<dbReference type="InterPro" id="IPR016039">
    <property type="entry name" value="Thiolase-like"/>
</dbReference>
<dbReference type="PANTHER" id="PTHR42870:SF1">
    <property type="entry name" value="NON-SPECIFIC LIPID-TRANSFER PROTEIN-LIKE 2"/>
    <property type="match status" value="1"/>
</dbReference>